<dbReference type="Pfam" id="PF00933">
    <property type="entry name" value="Glyco_hydro_3"/>
    <property type="match status" value="1"/>
</dbReference>
<feature type="domain" description="Glycoside hydrolase family 3 N-terminal" evidence="7">
    <location>
        <begin position="74"/>
        <end position="383"/>
    </location>
</feature>
<evidence type="ECO:0000256" key="4">
    <source>
        <dbReference type="ARBA" id="ARBA00022801"/>
    </source>
</evidence>
<evidence type="ECO:0000259" key="7">
    <source>
        <dbReference type="Pfam" id="PF00933"/>
    </source>
</evidence>
<gene>
    <name evidence="8" type="ORF">LWC34_09515</name>
</gene>
<evidence type="ECO:0000256" key="2">
    <source>
        <dbReference type="ARBA" id="ARBA00005336"/>
    </source>
</evidence>
<evidence type="ECO:0000313" key="9">
    <source>
        <dbReference type="Proteomes" id="UP001521150"/>
    </source>
</evidence>
<dbReference type="PANTHER" id="PTHR30480:SF13">
    <property type="entry name" value="BETA-HEXOSAMINIDASE"/>
    <property type="match status" value="1"/>
</dbReference>
<evidence type="ECO:0000313" key="8">
    <source>
        <dbReference type="EMBL" id="MCE7003063.1"/>
    </source>
</evidence>
<dbReference type="PANTHER" id="PTHR30480">
    <property type="entry name" value="BETA-HEXOSAMINIDASE-RELATED"/>
    <property type="match status" value="1"/>
</dbReference>
<protein>
    <recommendedName>
        <fullName evidence="3">beta-N-acetylhexosaminidase</fullName>
        <ecNumber evidence="3">3.2.1.52</ecNumber>
    </recommendedName>
</protein>
<proteinExistence type="inferred from homology"/>
<dbReference type="EMBL" id="JAJVCN010000001">
    <property type="protein sequence ID" value="MCE7003063.1"/>
    <property type="molecule type" value="Genomic_DNA"/>
</dbReference>
<name>A0ABS8Z940_9PSEU</name>
<keyword evidence="6" id="KW-0472">Membrane</keyword>
<reference evidence="8 9" key="1">
    <citation type="submission" date="2021-12" db="EMBL/GenBank/DDBJ databases">
        <title>Genome sequence of Kibdelosporangium philippinense ATCC 49844.</title>
        <authorList>
            <person name="Fedorov E.A."/>
            <person name="Omeragic M."/>
            <person name="Shalygina K.F."/>
            <person name="Maclea K.S."/>
        </authorList>
    </citation>
    <scope>NUCLEOTIDE SEQUENCE [LARGE SCALE GENOMIC DNA]</scope>
    <source>
        <strain evidence="8 9">ATCC 49844</strain>
    </source>
</reference>
<keyword evidence="6" id="KW-0812">Transmembrane</keyword>
<dbReference type="InterPro" id="IPR050226">
    <property type="entry name" value="NagZ_Beta-hexosaminidase"/>
</dbReference>
<keyword evidence="6" id="KW-1133">Transmembrane helix</keyword>
<organism evidence="8 9">
    <name type="scientific">Kibdelosporangium philippinense</name>
    <dbReference type="NCBI Taxonomy" id="211113"/>
    <lineage>
        <taxon>Bacteria</taxon>
        <taxon>Bacillati</taxon>
        <taxon>Actinomycetota</taxon>
        <taxon>Actinomycetes</taxon>
        <taxon>Pseudonocardiales</taxon>
        <taxon>Pseudonocardiaceae</taxon>
        <taxon>Kibdelosporangium</taxon>
    </lineage>
</organism>
<dbReference type="SUPFAM" id="SSF51445">
    <property type="entry name" value="(Trans)glycosidases"/>
    <property type="match status" value="1"/>
</dbReference>
<dbReference type="InterPro" id="IPR017853">
    <property type="entry name" value="GH"/>
</dbReference>
<evidence type="ECO:0000256" key="1">
    <source>
        <dbReference type="ARBA" id="ARBA00001231"/>
    </source>
</evidence>
<comment type="catalytic activity">
    <reaction evidence="1">
        <text>Hydrolysis of terminal non-reducing N-acetyl-D-hexosamine residues in N-acetyl-beta-D-hexosaminides.</text>
        <dbReference type="EC" id="3.2.1.52"/>
    </reaction>
</comment>
<feature type="transmembrane region" description="Helical" evidence="6">
    <location>
        <begin position="24"/>
        <end position="41"/>
    </location>
</feature>
<keyword evidence="9" id="KW-1185">Reference proteome</keyword>
<dbReference type="EC" id="3.2.1.52" evidence="3"/>
<dbReference type="Proteomes" id="UP001521150">
    <property type="component" value="Unassembled WGS sequence"/>
</dbReference>
<sequence length="389" mass="41171">MQADVDQDGRTLTAPIIRTTKRRFLVAAAAGAVLAAILMDYEVPGIPLPEPSTVEAPPPQAASCDTLIEPMSERQRVAQLVMVGVPGDVEAATKLVTDNQVGGIFVHSNPIQLLVEDRLAKVKAAAQLPLTVSIDEEGGRVQTVDPLAGSIPSAREMAATMSPEKVKAKAVDRGKFLSRMGVNMNLAPITDVSSQPDNTVIGDRSFSSDPATVKRYAAAFAAGLSETGVYPVIKHFPGHGNTTGDSHKTTVVTAPLAQLTTLDLVPYQRLTDYGKAGVMLGHLVVPDLTGNEPATVSPAAYKLLREQFGFDGLAMTDDLGAMRAISDRYDLPEAVLRAITAGADMALWSSGGRVAEVLNRLEQAARSGELPAQRLHDALRHVLVSKGLC</sequence>
<evidence type="ECO:0000256" key="3">
    <source>
        <dbReference type="ARBA" id="ARBA00012663"/>
    </source>
</evidence>
<keyword evidence="5" id="KW-0326">Glycosidase</keyword>
<dbReference type="InterPro" id="IPR001764">
    <property type="entry name" value="Glyco_hydro_3_N"/>
</dbReference>
<dbReference type="RefSeq" id="WP_233724625.1">
    <property type="nucleotide sequence ID" value="NZ_JAJVCN010000001.1"/>
</dbReference>
<dbReference type="GO" id="GO:0016787">
    <property type="term" value="F:hydrolase activity"/>
    <property type="evidence" value="ECO:0007669"/>
    <property type="project" value="UniProtKB-KW"/>
</dbReference>
<evidence type="ECO:0000256" key="6">
    <source>
        <dbReference type="SAM" id="Phobius"/>
    </source>
</evidence>
<accession>A0ABS8Z940</accession>
<comment type="caution">
    <text evidence="8">The sequence shown here is derived from an EMBL/GenBank/DDBJ whole genome shotgun (WGS) entry which is preliminary data.</text>
</comment>
<keyword evidence="4 8" id="KW-0378">Hydrolase</keyword>
<dbReference type="InterPro" id="IPR036962">
    <property type="entry name" value="Glyco_hydro_3_N_sf"/>
</dbReference>
<comment type="similarity">
    <text evidence="2">Belongs to the glycosyl hydrolase 3 family.</text>
</comment>
<dbReference type="Gene3D" id="3.20.20.300">
    <property type="entry name" value="Glycoside hydrolase, family 3, N-terminal domain"/>
    <property type="match status" value="1"/>
</dbReference>
<evidence type="ECO:0000256" key="5">
    <source>
        <dbReference type="ARBA" id="ARBA00023295"/>
    </source>
</evidence>